<evidence type="ECO:0000313" key="2">
    <source>
        <dbReference type="EMBL" id="KAI7844451.1"/>
    </source>
</evidence>
<name>A0AAD5DWQ0_9CHLO</name>
<dbReference type="Pfam" id="PF03070">
    <property type="entry name" value="TENA_THI-4"/>
    <property type="match status" value="1"/>
</dbReference>
<keyword evidence="3" id="KW-1185">Reference proteome</keyword>
<gene>
    <name evidence="2" type="ORF">COHA_001955</name>
</gene>
<dbReference type="EMBL" id="JADXDR010000029">
    <property type="protein sequence ID" value="KAI7844451.1"/>
    <property type="molecule type" value="Genomic_DNA"/>
</dbReference>
<dbReference type="Proteomes" id="UP001205105">
    <property type="component" value="Unassembled WGS sequence"/>
</dbReference>
<accession>A0AAD5DWQ0</accession>
<feature type="domain" description="Thiaminase-2/PQQC" evidence="1">
    <location>
        <begin position="26"/>
        <end position="132"/>
    </location>
</feature>
<organism evidence="2 3">
    <name type="scientific">Chlorella ohadii</name>
    <dbReference type="NCBI Taxonomy" id="2649997"/>
    <lineage>
        <taxon>Eukaryota</taxon>
        <taxon>Viridiplantae</taxon>
        <taxon>Chlorophyta</taxon>
        <taxon>core chlorophytes</taxon>
        <taxon>Trebouxiophyceae</taxon>
        <taxon>Chlorellales</taxon>
        <taxon>Chlorellaceae</taxon>
        <taxon>Chlorella clade</taxon>
        <taxon>Chlorella</taxon>
    </lineage>
</organism>
<proteinExistence type="predicted"/>
<evidence type="ECO:0000313" key="3">
    <source>
        <dbReference type="Proteomes" id="UP001205105"/>
    </source>
</evidence>
<dbReference type="GO" id="GO:0005829">
    <property type="term" value="C:cytosol"/>
    <property type="evidence" value="ECO:0007669"/>
    <property type="project" value="TreeGrafter"/>
</dbReference>
<reference evidence="2" key="1">
    <citation type="submission" date="2020-11" db="EMBL/GenBank/DDBJ databases">
        <title>Chlorella ohadii genome sequencing and assembly.</title>
        <authorList>
            <person name="Murik O."/>
            <person name="Treves H."/>
            <person name="Kedem I."/>
            <person name="Shotland Y."/>
            <person name="Kaplan A."/>
        </authorList>
    </citation>
    <scope>NUCLEOTIDE SEQUENCE</scope>
    <source>
        <strain evidence="2">1</strain>
    </source>
</reference>
<dbReference type="InterPro" id="IPR050967">
    <property type="entry name" value="Thiamine_Salvage_TenA"/>
</dbReference>
<comment type="caution">
    <text evidence="2">The sequence shown here is derived from an EMBL/GenBank/DDBJ whole genome shotgun (WGS) entry which is preliminary data.</text>
</comment>
<dbReference type="InterPro" id="IPR016084">
    <property type="entry name" value="Haem_Oase-like_multi-hlx"/>
</dbReference>
<evidence type="ECO:0000259" key="1">
    <source>
        <dbReference type="Pfam" id="PF03070"/>
    </source>
</evidence>
<dbReference type="SUPFAM" id="SSF48613">
    <property type="entry name" value="Heme oxygenase-like"/>
    <property type="match status" value="1"/>
</dbReference>
<dbReference type="InterPro" id="IPR004305">
    <property type="entry name" value="Thiaminase-2/PQQC"/>
</dbReference>
<sequence length="199" mass="21605">MEGTPSSSSGLSRSLWCDDQAQASVMRALHHPFVIALASGVLPREAFQSYIAEDAFFLKSFAEGYSAAVARCGPGQEHVARGLGELLQGVQEELKLHDGYAAEWGVDLSQHQQPNPATRAYVDWVHAIAQDPKQARLLHLKCCPLLEWFGCHIDFALGDALPVDDCALDEWIATAAAFCTQVSRLCCWPAACFAANLSS</sequence>
<dbReference type="GO" id="GO:0006772">
    <property type="term" value="P:thiamine metabolic process"/>
    <property type="evidence" value="ECO:0007669"/>
    <property type="project" value="UniProtKB-ARBA"/>
</dbReference>
<dbReference type="Gene3D" id="1.20.910.10">
    <property type="entry name" value="Heme oxygenase-like"/>
    <property type="match status" value="1"/>
</dbReference>
<dbReference type="AlphaFoldDB" id="A0AAD5DWQ0"/>
<protein>
    <recommendedName>
        <fullName evidence="1">Thiaminase-2/PQQC domain-containing protein</fullName>
    </recommendedName>
</protein>
<dbReference type="PANTHER" id="PTHR43198">
    <property type="entry name" value="BIFUNCTIONAL TH2 PROTEIN"/>
    <property type="match status" value="1"/>
</dbReference>
<dbReference type="PANTHER" id="PTHR43198:SF2">
    <property type="entry name" value="SI:CH1073-67J19.1-RELATED"/>
    <property type="match status" value="1"/>
</dbReference>